<dbReference type="EMBL" id="CP050692">
    <property type="protein sequence ID" value="QIT45726.1"/>
    <property type="molecule type" value="Genomic_DNA"/>
</dbReference>
<organism evidence="1 2">
    <name type="scientific">Streptomyces antibioticus</name>
    <dbReference type="NCBI Taxonomy" id="1890"/>
    <lineage>
        <taxon>Bacteria</taxon>
        <taxon>Bacillati</taxon>
        <taxon>Actinomycetota</taxon>
        <taxon>Actinomycetes</taxon>
        <taxon>Kitasatosporales</taxon>
        <taxon>Streptomycetaceae</taxon>
        <taxon>Streptomyces</taxon>
    </lineage>
</organism>
<protein>
    <submittedName>
        <fullName evidence="1">Uncharacterized protein</fullName>
    </submittedName>
</protein>
<dbReference type="Proteomes" id="UP000502504">
    <property type="component" value="Chromosome"/>
</dbReference>
<reference evidence="1 2" key="1">
    <citation type="submission" date="2020-03" db="EMBL/GenBank/DDBJ databases">
        <title>Is there a link between lipid content and antibiotic production in Streptomyces?</title>
        <authorList>
            <person name="David M."/>
            <person name="Lejeune C."/>
            <person name="Abreu S."/>
            <person name="Thibessard A."/>
            <person name="Leblond P."/>
            <person name="Chaminade P."/>
            <person name="Virolle M.-J."/>
        </authorList>
    </citation>
    <scope>NUCLEOTIDE SEQUENCE [LARGE SCALE GENOMIC DNA]</scope>
    <source>
        <strain evidence="1 2">DSM 41481</strain>
    </source>
</reference>
<proteinExistence type="predicted"/>
<evidence type="ECO:0000313" key="1">
    <source>
        <dbReference type="EMBL" id="QIT45726.1"/>
    </source>
</evidence>
<sequence>MANGRSGVRWGVVAAALASAAVVAVGMPVLAGMPAEEDPARGPVPVSCAEALAFGGARLPAGARDAECSVQSAMDTLYQADFRMPREDVWTWVADTYPDAPEPGGPGTLACLKGVDHCFQLDVNGRPGTDAYYVDLAVTYVNAETARVRFSAFTT</sequence>
<gene>
    <name evidence="1" type="ORF">HCX60_21150</name>
</gene>
<dbReference type="RefSeq" id="WP_167797227.1">
    <property type="nucleotide sequence ID" value="NZ_CP050692.1"/>
</dbReference>
<evidence type="ECO:0000313" key="2">
    <source>
        <dbReference type="Proteomes" id="UP000502504"/>
    </source>
</evidence>
<dbReference type="AlphaFoldDB" id="A0AAE7CLM7"/>
<accession>A0AAE7CLM7</accession>
<name>A0AAE7CLM7_STRAT</name>